<comment type="caution">
    <text evidence="1">The sequence shown here is derived from an EMBL/GenBank/DDBJ whole genome shotgun (WGS) entry which is preliminary data.</text>
</comment>
<gene>
    <name evidence="1" type="ORF">EHP00_769</name>
</gene>
<dbReference type="Proteomes" id="UP000192758">
    <property type="component" value="Unassembled WGS sequence"/>
</dbReference>
<name>A0A1W0E664_9MICR</name>
<evidence type="ECO:0000313" key="2">
    <source>
        <dbReference type="Proteomes" id="UP000192758"/>
    </source>
</evidence>
<dbReference type="EMBL" id="MNPJ01000018">
    <property type="protein sequence ID" value="OQS54682.1"/>
    <property type="molecule type" value="Genomic_DNA"/>
</dbReference>
<sequence>MSKHINYISKRRILALRDENYIYKEIYNKAKIPLATVGRIIKNSMERGTTDRKYDSETSFKVPRLKKSL</sequence>
<accession>A0A1W0E664</accession>
<organism evidence="1 2">
    <name type="scientific">Ecytonucleospora hepatopenaei</name>
    <dbReference type="NCBI Taxonomy" id="646526"/>
    <lineage>
        <taxon>Eukaryota</taxon>
        <taxon>Fungi</taxon>
        <taxon>Fungi incertae sedis</taxon>
        <taxon>Microsporidia</taxon>
        <taxon>Enterocytozoonidae</taxon>
        <taxon>Ecytonucleospora</taxon>
    </lineage>
</organism>
<proteinExistence type="predicted"/>
<reference evidence="1 2" key="1">
    <citation type="journal article" date="2017" name="Environ. Microbiol.">
        <title>Decay of the glycolytic pathway and adaptation to intranuclear parasitism within Enterocytozoonidae microsporidia.</title>
        <authorList>
            <person name="Wiredu Boakye D."/>
            <person name="Jaroenlak P."/>
            <person name="Prachumwat A."/>
            <person name="Williams T.A."/>
            <person name="Bateman K.S."/>
            <person name="Itsathitphaisarn O."/>
            <person name="Sritunyalucksana K."/>
            <person name="Paszkiewicz K.H."/>
            <person name="Moore K.A."/>
            <person name="Stentiford G.D."/>
            <person name="Williams B.A."/>
        </authorList>
    </citation>
    <scope>NUCLEOTIDE SEQUENCE [LARGE SCALE GENOMIC DNA]</scope>
    <source>
        <strain evidence="1 2">TH1</strain>
    </source>
</reference>
<dbReference type="AlphaFoldDB" id="A0A1W0E664"/>
<evidence type="ECO:0000313" key="1">
    <source>
        <dbReference type="EMBL" id="OQS54682.1"/>
    </source>
</evidence>
<keyword evidence="2" id="KW-1185">Reference proteome</keyword>
<dbReference type="VEuPathDB" id="MicrosporidiaDB:EHP00_769"/>
<protein>
    <submittedName>
        <fullName evidence="1">Uncharacterized protein</fullName>
    </submittedName>
</protein>